<keyword evidence="2" id="KW-0697">Rotamase</keyword>
<dbReference type="EMBL" id="QQYZ01000002">
    <property type="protein sequence ID" value="RSY89613.1"/>
    <property type="molecule type" value="Genomic_DNA"/>
</dbReference>
<sequence length="214" mass="22936">MMIRRTLLTAALLAPLTALAQTVLPAPAVTPTIQESTPKPATQKVAIETSLGRIVLELETARAPITARNFLRYVDQKRLDGVGFYRSVKVADKFGFVQFGVEGNPKRILPPIAHEPTTKTGVKHVDGAISTARLAPGTARGEFTISVGDQTSLDANPSAPGDNLGYAAFGKVIEGMDVIWKILDAPTSPTRGEGVMKGQMLEPRIKVLSVRRVP</sequence>
<feature type="chain" id="PRO_5019297982" description="peptidylprolyl isomerase" evidence="4">
    <location>
        <begin position="21"/>
        <end position="214"/>
    </location>
</feature>
<dbReference type="InterPro" id="IPR044665">
    <property type="entry name" value="E_coli_cyclophilin_A-like"/>
</dbReference>
<reference evidence="6 7" key="1">
    <citation type="submission" date="2018-07" db="EMBL/GenBank/DDBJ databases">
        <title>Genomic and Epidemiologic Investigation of an Indolent Hospital Outbreak.</title>
        <authorList>
            <person name="Johnson R.C."/>
            <person name="Deming C."/>
            <person name="Conlan S."/>
            <person name="Zellmer C.J."/>
            <person name="Michelin A.V."/>
            <person name="Lee-Lin S."/>
            <person name="Thomas P.J."/>
            <person name="Park M."/>
            <person name="Weingarten R.A."/>
            <person name="Less J."/>
            <person name="Dekker J.P."/>
            <person name="Frank K.M."/>
            <person name="Musser K.A."/>
            <person name="Mcquiston J.R."/>
            <person name="Henderson D.K."/>
            <person name="Lau A.F."/>
            <person name="Palmore T.N."/>
            <person name="Segre J.A."/>
        </authorList>
    </citation>
    <scope>NUCLEOTIDE SEQUENCE [LARGE SCALE GENOMIC DNA]</scope>
    <source>
        <strain evidence="6 7">SK-CDC1_0717</strain>
    </source>
</reference>
<name>A0A430G864_9SPHN</name>
<dbReference type="PROSITE" id="PS50072">
    <property type="entry name" value="CSA_PPIASE_2"/>
    <property type="match status" value="1"/>
</dbReference>
<dbReference type="SUPFAM" id="SSF50891">
    <property type="entry name" value="Cyclophilin-like"/>
    <property type="match status" value="1"/>
</dbReference>
<dbReference type="InterPro" id="IPR002130">
    <property type="entry name" value="Cyclophilin-type_PPIase_dom"/>
</dbReference>
<evidence type="ECO:0000256" key="4">
    <source>
        <dbReference type="SAM" id="SignalP"/>
    </source>
</evidence>
<evidence type="ECO:0000256" key="1">
    <source>
        <dbReference type="ARBA" id="ARBA00013194"/>
    </source>
</evidence>
<dbReference type="AlphaFoldDB" id="A0A430G864"/>
<evidence type="ECO:0000259" key="5">
    <source>
        <dbReference type="PROSITE" id="PS50072"/>
    </source>
</evidence>
<evidence type="ECO:0000313" key="6">
    <source>
        <dbReference type="EMBL" id="RSY89613.1"/>
    </source>
</evidence>
<feature type="signal peptide" evidence="4">
    <location>
        <begin position="1"/>
        <end position="20"/>
    </location>
</feature>
<dbReference type="RefSeq" id="WP_126003520.1">
    <property type="nucleotide sequence ID" value="NZ_QQYZ01000002.1"/>
</dbReference>
<keyword evidence="4" id="KW-0732">Signal</keyword>
<accession>A0A430G864</accession>
<dbReference type="PANTHER" id="PTHR43246">
    <property type="entry name" value="PEPTIDYL-PROLYL CIS-TRANS ISOMERASE CYP38, CHLOROPLASTIC"/>
    <property type="match status" value="1"/>
</dbReference>
<protein>
    <recommendedName>
        <fullName evidence="1">peptidylprolyl isomerase</fullName>
        <ecNumber evidence="1">5.2.1.8</ecNumber>
    </recommendedName>
</protein>
<gene>
    <name evidence="6" type="ORF">DAH66_02865</name>
</gene>
<evidence type="ECO:0000256" key="3">
    <source>
        <dbReference type="ARBA" id="ARBA00023235"/>
    </source>
</evidence>
<organism evidence="6 7">
    <name type="scientific">Sphingomonas koreensis</name>
    <dbReference type="NCBI Taxonomy" id="93064"/>
    <lineage>
        <taxon>Bacteria</taxon>
        <taxon>Pseudomonadati</taxon>
        <taxon>Pseudomonadota</taxon>
        <taxon>Alphaproteobacteria</taxon>
        <taxon>Sphingomonadales</taxon>
        <taxon>Sphingomonadaceae</taxon>
        <taxon>Sphingomonas</taxon>
    </lineage>
</organism>
<dbReference type="InterPro" id="IPR029000">
    <property type="entry name" value="Cyclophilin-like_dom_sf"/>
</dbReference>
<dbReference type="Gene3D" id="2.40.100.10">
    <property type="entry name" value="Cyclophilin-like"/>
    <property type="match status" value="1"/>
</dbReference>
<keyword evidence="3 6" id="KW-0413">Isomerase</keyword>
<evidence type="ECO:0000313" key="7">
    <source>
        <dbReference type="Proteomes" id="UP000287746"/>
    </source>
</evidence>
<dbReference type="GO" id="GO:0003755">
    <property type="term" value="F:peptidyl-prolyl cis-trans isomerase activity"/>
    <property type="evidence" value="ECO:0007669"/>
    <property type="project" value="UniProtKB-KW"/>
</dbReference>
<evidence type="ECO:0000256" key="2">
    <source>
        <dbReference type="ARBA" id="ARBA00023110"/>
    </source>
</evidence>
<comment type="caution">
    <text evidence="6">The sequence shown here is derived from an EMBL/GenBank/DDBJ whole genome shotgun (WGS) entry which is preliminary data.</text>
</comment>
<dbReference type="Pfam" id="PF00160">
    <property type="entry name" value="Pro_isomerase"/>
    <property type="match status" value="1"/>
</dbReference>
<feature type="domain" description="PPIase cyclophilin-type" evidence="5">
    <location>
        <begin position="48"/>
        <end position="208"/>
    </location>
</feature>
<dbReference type="Proteomes" id="UP000287746">
    <property type="component" value="Unassembled WGS sequence"/>
</dbReference>
<proteinExistence type="predicted"/>
<dbReference type="EC" id="5.2.1.8" evidence="1"/>